<evidence type="ECO:0000259" key="5">
    <source>
        <dbReference type="SMART" id="SM00563"/>
    </source>
</evidence>
<feature type="domain" description="Phospholipid/glycerol acyltransferase" evidence="5">
    <location>
        <begin position="446"/>
        <end position="558"/>
    </location>
</feature>
<dbReference type="EMBL" id="FNOW01000043">
    <property type="protein sequence ID" value="SDY26638.1"/>
    <property type="molecule type" value="Genomic_DNA"/>
</dbReference>
<keyword evidence="6" id="KW-0808">Transferase</keyword>
<evidence type="ECO:0000256" key="2">
    <source>
        <dbReference type="ARBA" id="ARBA00022989"/>
    </source>
</evidence>
<feature type="transmembrane region" description="Helical" evidence="4">
    <location>
        <begin position="45"/>
        <end position="70"/>
    </location>
</feature>
<sequence length="1153" mass="125710">MSQLFRIAGFLPYIAMIFLNAFVDLGHKIVIQNTLFKTYDGDTQILLTAIVNALILLPFVLLFTPSGFLADRFPKPQVMRTSAWLAVGLTLCITLFYYLGWFWVAFGMTFLLAAQSAFYSPAKYGYIKELVGEAELTTANGWVQATTTTAILAGIFVFSILFETRLTGHSFSTPNAVTALIAPLGWVLVAASVIELILAYRLPLTHHNIALRFDWSRYARAQYLRDNLRVAWDNSIIWLSIVGLSIFWAISQVILAAFPAFAKETLGETNTIVIQGLLACSGLGIIIGSIIAGRLSRGHIETGLIPVGAIGIALALFILPGLGSTWAHALNFLVLGVLAGCFIVPLNALIQFNAGESGLGRVLAANNFVQNVVMLSFLAFTVLAAWFEIGGLPVMLTLAVVALGGALYTTSQLPQSLIRFLIGRLMATRYRLNVIGLENMPAQGGVLMLGNHVSWIDWAMVQLASPRPVRFVMERWIYERWYLRWFLDFFGVVPISRASSRQAIQTIAQLLDSGEVVCIFPEGTLSKNGQLSTFKRGFELSARAAQSGVILPFYQRGLWGSRFSYASDKLRSQKRRGRAREVIVAFGAPLPLTTNAERVKQAVFELSVSSWRAYVETLPTVPAAWLATALRERQALAIVDSVGTTLSNQRLLTAVLLFARRIQRLAPEPAVGILLPASSAGAIANLAALVAGKTVVNLNYTAHPDALRICVQQAGVRHVITAERFLRKLEQRGMVMSDVLPTVTLHAMETLRAQIGRLEALWVLGLTRLLPAAVLARLFGQPRHPDETAAILFSSGSEGTPKGIELTHRNILANVRQTSDVLNIERDDVLLANLPLFHAFGLTVTTFMPLLEGLPMVCHPDPTDALGTAKAIARYRATVFCGTSTFLRLYVRNTRIHPLMLQSLRIVVAGAERLAPEIRSGFALKFHKEILEGYGATETTPVASVNVPDTLETDTWKIQIGSRPGTVGMPLPGTSFRIVDPHTLETLPRGEDGLILIGGVQVMKGYLNALDKTAAAIVELDGVRWYKTGDKGHLDADGFLTIVDRYSRFAKIGGEMVSLSVVEDAVRQALAQPELELIAVTVPDERKGEQIVLLVVAPEGVDLDVDAELLRRAMLANGTAALMIPAEVRRIAAIPKLGSGKTDFGAVQRVAVG</sequence>
<evidence type="ECO:0000256" key="1">
    <source>
        <dbReference type="ARBA" id="ARBA00022692"/>
    </source>
</evidence>
<feature type="transmembrane region" description="Helical" evidence="4">
    <location>
        <begin position="329"/>
        <end position="350"/>
    </location>
</feature>
<keyword evidence="2 4" id="KW-1133">Transmembrane helix</keyword>
<keyword evidence="6" id="KW-0436">Ligase</keyword>
<dbReference type="InterPro" id="IPR025110">
    <property type="entry name" value="AMP-bd_C"/>
</dbReference>
<keyword evidence="6" id="KW-0012">Acyltransferase</keyword>
<evidence type="ECO:0000256" key="4">
    <source>
        <dbReference type="SAM" id="Phobius"/>
    </source>
</evidence>
<dbReference type="SUPFAM" id="SSF56801">
    <property type="entry name" value="Acetyl-CoA synthetase-like"/>
    <property type="match status" value="1"/>
</dbReference>
<dbReference type="SMART" id="SM00563">
    <property type="entry name" value="PlsC"/>
    <property type="match status" value="1"/>
</dbReference>
<dbReference type="OrthoDB" id="9803968at2"/>
<dbReference type="PANTHER" id="PTHR43767">
    <property type="entry name" value="LONG-CHAIN-FATTY-ACID--COA LIGASE"/>
    <property type="match status" value="1"/>
</dbReference>
<keyword evidence="1 4" id="KW-0812">Transmembrane</keyword>
<gene>
    <name evidence="6" type="ORF">SAMN05421644_14319</name>
</gene>
<dbReference type="InterPro" id="IPR002123">
    <property type="entry name" value="Plipid/glycerol_acylTrfase"/>
</dbReference>
<feature type="transmembrane region" description="Helical" evidence="4">
    <location>
        <begin position="7"/>
        <end position="25"/>
    </location>
</feature>
<feature type="transmembrane region" description="Helical" evidence="4">
    <location>
        <begin position="304"/>
        <end position="323"/>
    </location>
</feature>
<dbReference type="PANTHER" id="PTHR43767:SF1">
    <property type="entry name" value="NONRIBOSOMAL PEPTIDE SYNTHASE PES1 (EUROFUNG)-RELATED"/>
    <property type="match status" value="1"/>
</dbReference>
<keyword evidence="7" id="KW-1185">Reference proteome</keyword>
<evidence type="ECO:0000313" key="6">
    <source>
        <dbReference type="EMBL" id="SDY26638.1"/>
    </source>
</evidence>
<dbReference type="RefSeq" id="WP_091334840.1">
    <property type="nucleotide sequence ID" value="NZ_FNOW01000043.1"/>
</dbReference>
<dbReference type="InterPro" id="IPR000873">
    <property type="entry name" value="AMP-dep_synth/lig_dom"/>
</dbReference>
<organism evidence="6 7">
    <name type="scientific">Allochromatium warmingii</name>
    <name type="common">Chromatium warmingii</name>
    <dbReference type="NCBI Taxonomy" id="61595"/>
    <lineage>
        <taxon>Bacteria</taxon>
        <taxon>Pseudomonadati</taxon>
        <taxon>Pseudomonadota</taxon>
        <taxon>Gammaproteobacteria</taxon>
        <taxon>Chromatiales</taxon>
        <taxon>Chromatiaceae</taxon>
        <taxon>Allochromatium</taxon>
    </lineage>
</organism>
<dbReference type="SUPFAM" id="SSF69593">
    <property type="entry name" value="Glycerol-3-phosphate (1)-acyltransferase"/>
    <property type="match status" value="1"/>
</dbReference>
<dbReference type="Gene3D" id="3.40.50.12780">
    <property type="entry name" value="N-terminal domain of ligase-like"/>
    <property type="match status" value="1"/>
</dbReference>
<dbReference type="Pfam" id="PF00501">
    <property type="entry name" value="AMP-binding"/>
    <property type="match status" value="1"/>
</dbReference>
<feature type="transmembrane region" description="Helical" evidence="4">
    <location>
        <begin position="181"/>
        <end position="202"/>
    </location>
</feature>
<dbReference type="InterPro" id="IPR045851">
    <property type="entry name" value="AMP-bd_C_sf"/>
</dbReference>
<dbReference type="NCBIfam" id="NF006386">
    <property type="entry name" value="PRK08633.1"/>
    <property type="match status" value="1"/>
</dbReference>
<dbReference type="InterPro" id="IPR042099">
    <property type="entry name" value="ANL_N_sf"/>
</dbReference>
<feature type="transmembrane region" description="Helical" evidence="4">
    <location>
        <begin position="272"/>
        <end position="292"/>
    </location>
</feature>
<dbReference type="InterPro" id="IPR050237">
    <property type="entry name" value="ATP-dep_AMP-bd_enzyme"/>
</dbReference>
<dbReference type="STRING" id="61595.SAMN05421644_14319"/>
<dbReference type="CDD" id="cd07989">
    <property type="entry name" value="LPLAT_AGPAT-like"/>
    <property type="match status" value="1"/>
</dbReference>
<evidence type="ECO:0000256" key="3">
    <source>
        <dbReference type="ARBA" id="ARBA00023136"/>
    </source>
</evidence>
<feature type="transmembrane region" description="Helical" evidence="4">
    <location>
        <begin position="82"/>
        <end position="99"/>
    </location>
</feature>
<dbReference type="AlphaFoldDB" id="A0A1H3IHT7"/>
<dbReference type="Gene3D" id="3.30.300.30">
    <property type="match status" value="1"/>
</dbReference>
<dbReference type="Proteomes" id="UP000198672">
    <property type="component" value="Unassembled WGS sequence"/>
</dbReference>
<feature type="transmembrane region" description="Helical" evidence="4">
    <location>
        <begin position="362"/>
        <end position="386"/>
    </location>
</feature>
<proteinExistence type="predicted"/>
<reference evidence="7" key="1">
    <citation type="submission" date="2016-10" db="EMBL/GenBank/DDBJ databases">
        <authorList>
            <person name="Varghese N."/>
            <person name="Submissions S."/>
        </authorList>
    </citation>
    <scope>NUCLEOTIDE SEQUENCE [LARGE SCALE GENOMIC DNA]</scope>
    <source>
        <strain evidence="7">DSM 173</strain>
    </source>
</reference>
<dbReference type="SUPFAM" id="SSF103473">
    <property type="entry name" value="MFS general substrate transporter"/>
    <property type="match status" value="1"/>
</dbReference>
<dbReference type="Gene3D" id="1.20.1250.20">
    <property type="entry name" value="MFS general substrate transporter like domains"/>
    <property type="match status" value="1"/>
</dbReference>
<dbReference type="GO" id="GO:0016746">
    <property type="term" value="F:acyltransferase activity"/>
    <property type="evidence" value="ECO:0007669"/>
    <property type="project" value="UniProtKB-KW"/>
</dbReference>
<dbReference type="GO" id="GO:0016878">
    <property type="term" value="F:acid-thiol ligase activity"/>
    <property type="evidence" value="ECO:0007669"/>
    <property type="project" value="UniProtKB-ARBA"/>
</dbReference>
<feature type="transmembrane region" description="Helical" evidence="4">
    <location>
        <begin position="236"/>
        <end position="260"/>
    </location>
</feature>
<dbReference type="InterPro" id="IPR036259">
    <property type="entry name" value="MFS_trans_sf"/>
</dbReference>
<dbReference type="PROSITE" id="PS00455">
    <property type="entry name" value="AMP_BINDING"/>
    <property type="match status" value="1"/>
</dbReference>
<feature type="transmembrane region" description="Helical" evidence="4">
    <location>
        <begin position="392"/>
        <end position="410"/>
    </location>
</feature>
<evidence type="ECO:0000313" key="7">
    <source>
        <dbReference type="Proteomes" id="UP000198672"/>
    </source>
</evidence>
<feature type="transmembrane region" description="Helical" evidence="4">
    <location>
        <begin position="142"/>
        <end position="161"/>
    </location>
</feature>
<protein>
    <submittedName>
        <fullName evidence="6">Acyl-[acyl-carrier-protein]-phospholipid O-acyltransferase / long-chain-fatty-acid--[acyl-carrier-protein] ligase</fullName>
    </submittedName>
</protein>
<dbReference type="Pfam" id="PF07690">
    <property type="entry name" value="MFS_1"/>
    <property type="match status" value="1"/>
</dbReference>
<dbReference type="InterPro" id="IPR011701">
    <property type="entry name" value="MFS"/>
</dbReference>
<dbReference type="Pfam" id="PF13193">
    <property type="entry name" value="AMP-binding_C"/>
    <property type="match status" value="1"/>
</dbReference>
<dbReference type="Pfam" id="PF01553">
    <property type="entry name" value="Acyltransferase"/>
    <property type="match status" value="1"/>
</dbReference>
<dbReference type="CDD" id="cd06173">
    <property type="entry name" value="MFS_MefA_like"/>
    <property type="match status" value="1"/>
</dbReference>
<keyword evidence="3 4" id="KW-0472">Membrane</keyword>
<dbReference type="GO" id="GO:0022857">
    <property type="term" value="F:transmembrane transporter activity"/>
    <property type="evidence" value="ECO:0007669"/>
    <property type="project" value="InterPro"/>
</dbReference>
<accession>A0A1H3IHT7</accession>
<dbReference type="InterPro" id="IPR020845">
    <property type="entry name" value="AMP-binding_CS"/>
</dbReference>
<name>A0A1H3IHT7_ALLWA</name>